<gene>
    <name evidence="1" type="ORF">KIN20_000451</name>
</gene>
<dbReference type="Proteomes" id="UP001196413">
    <property type="component" value="Unassembled WGS sequence"/>
</dbReference>
<evidence type="ECO:0000313" key="1">
    <source>
        <dbReference type="EMBL" id="KAJ1345831.1"/>
    </source>
</evidence>
<name>A0AAD5MBE1_PARTN</name>
<sequence>MSFKPNNGRTASEPSGLRLFRISRKAYSGSSTHRHKVKIERSLKGATVDCRESMKKFSRVYVLSHTEMIAIDLLLFYDDECDDDLGTLWG</sequence>
<organism evidence="1 2">
    <name type="scientific">Parelaphostrongylus tenuis</name>
    <name type="common">Meningeal worm</name>
    <dbReference type="NCBI Taxonomy" id="148309"/>
    <lineage>
        <taxon>Eukaryota</taxon>
        <taxon>Metazoa</taxon>
        <taxon>Ecdysozoa</taxon>
        <taxon>Nematoda</taxon>
        <taxon>Chromadorea</taxon>
        <taxon>Rhabditida</taxon>
        <taxon>Rhabditina</taxon>
        <taxon>Rhabditomorpha</taxon>
        <taxon>Strongyloidea</taxon>
        <taxon>Metastrongylidae</taxon>
        <taxon>Parelaphostrongylus</taxon>
    </lineage>
</organism>
<comment type="caution">
    <text evidence="1">The sequence shown here is derived from an EMBL/GenBank/DDBJ whole genome shotgun (WGS) entry which is preliminary data.</text>
</comment>
<dbReference type="AlphaFoldDB" id="A0AAD5MBE1"/>
<proteinExistence type="predicted"/>
<keyword evidence="2" id="KW-1185">Reference proteome</keyword>
<evidence type="ECO:0000313" key="2">
    <source>
        <dbReference type="Proteomes" id="UP001196413"/>
    </source>
</evidence>
<dbReference type="EMBL" id="JAHQIW010000072">
    <property type="protein sequence ID" value="KAJ1345831.1"/>
    <property type="molecule type" value="Genomic_DNA"/>
</dbReference>
<reference evidence="1" key="1">
    <citation type="submission" date="2021-06" db="EMBL/GenBank/DDBJ databases">
        <title>Parelaphostrongylus tenuis whole genome reference sequence.</title>
        <authorList>
            <person name="Garwood T.J."/>
            <person name="Larsen P.A."/>
            <person name="Fountain-Jones N.M."/>
            <person name="Garbe J.R."/>
            <person name="Macchietto M.G."/>
            <person name="Kania S.A."/>
            <person name="Gerhold R.W."/>
            <person name="Richards J.E."/>
            <person name="Wolf T.M."/>
        </authorList>
    </citation>
    <scope>NUCLEOTIDE SEQUENCE</scope>
    <source>
        <strain evidence="1">MNPRO001-30</strain>
        <tissue evidence="1">Meninges</tissue>
    </source>
</reference>
<protein>
    <submittedName>
        <fullName evidence="1">Uncharacterized protein</fullName>
    </submittedName>
</protein>
<accession>A0AAD5MBE1</accession>